<evidence type="ECO:0000313" key="3">
    <source>
        <dbReference type="EMBL" id="CAD8067544.1"/>
    </source>
</evidence>
<organism evidence="3 4">
    <name type="scientific">Paramecium primaurelia</name>
    <dbReference type="NCBI Taxonomy" id="5886"/>
    <lineage>
        <taxon>Eukaryota</taxon>
        <taxon>Sar</taxon>
        <taxon>Alveolata</taxon>
        <taxon>Ciliophora</taxon>
        <taxon>Intramacronucleata</taxon>
        <taxon>Oligohymenophorea</taxon>
        <taxon>Peniculida</taxon>
        <taxon>Parameciidae</taxon>
        <taxon>Paramecium</taxon>
    </lineage>
</organism>
<comment type="caution">
    <text evidence="3">The sequence shown here is derived from an EMBL/GenBank/DDBJ whole genome shotgun (WGS) entry which is preliminary data.</text>
</comment>
<dbReference type="AlphaFoldDB" id="A0A8S1LY13"/>
<feature type="signal peptide" evidence="2">
    <location>
        <begin position="1"/>
        <end position="19"/>
    </location>
</feature>
<reference evidence="3" key="1">
    <citation type="submission" date="2021-01" db="EMBL/GenBank/DDBJ databases">
        <authorList>
            <consortium name="Genoscope - CEA"/>
            <person name="William W."/>
        </authorList>
    </citation>
    <scope>NUCLEOTIDE SEQUENCE</scope>
</reference>
<accession>A0A8S1LY13</accession>
<keyword evidence="1" id="KW-0812">Transmembrane</keyword>
<keyword evidence="1" id="KW-0472">Membrane</keyword>
<dbReference type="Proteomes" id="UP000688137">
    <property type="component" value="Unassembled WGS sequence"/>
</dbReference>
<evidence type="ECO:0008006" key="5">
    <source>
        <dbReference type="Google" id="ProtNLM"/>
    </source>
</evidence>
<feature type="transmembrane region" description="Helical" evidence="1">
    <location>
        <begin position="279"/>
        <end position="297"/>
    </location>
</feature>
<keyword evidence="2" id="KW-0732">Signal</keyword>
<sequence length="445" mass="52694">MKNLIIFVALIGVFYIIDKQLNIEFIESELLKRNCHYSQSEDNENIEYCVFIWNSNETLATFYFLYSLPIEITKNLNIYYQPFPTSKQLTFTNIFLEDQKNSTFPFIDSEIIKQEVQSSFNFKLLNFTLKQGNINNNQYYLMTPQLSAVCTYAIFTKSLNLEITAYFKNNLKYLEDAFVAFLCLVIMFLANQFNKLENTSMIPLGNYIKQNKPHMLLIILLIAQPLRPLCYFPEFEAIEWLIGQTCYAIGEFLFLRYFLQILSYLQGQNNKTNKLRNTLVSIFVIVPISIDRWLISFENQSFVIKDLENQVDNINNLLKICWICYLLYASIFAYEIMISLQSHLIRLDIFIIDILFFIVYSFQKSSFYLYYENYDHHLFNPINMLMITSYIAILLNTNFNKEIEQSQELSKIRHQIDQEDENGENIESTIAEYYMEKSSDDQTLI</sequence>
<dbReference type="EMBL" id="CAJJDM010000040">
    <property type="protein sequence ID" value="CAD8067544.1"/>
    <property type="molecule type" value="Genomic_DNA"/>
</dbReference>
<dbReference type="OMA" id="ASIFAYE"/>
<feature type="transmembrane region" description="Helical" evidence="1">
    <location>
        <begin position="240"/>
        <end position="259"/>
    </location>
</feature>
<protein>
    <recommendedName>
        <fullName evidence="5">Intimal thickness related receptor IRP domain-containing protein</fullName>
    </recommendedName>
</protein>
<name>A0A8S1LY13_PARPR</name>
<feature type="transmembrane region" description="Helical" evidence="1">
    <location>
        <begin position="317"/>
        <end position="337"/>
    </location>
</feature>
<proteinExistence type="predicted"/>
<evidence type="ECO:0000256" key="2">
    <source>
        <dbReference type="SAM" id="SignalP"/>
    </source>
</evidence>
<feature type="chain" id="PRO_5035748228" description="Intimal thickness related receptor IRP domain-containing protein" evidence="2">
    <location>
        <begin position="20"/>
        <end position="445"/>
    </location>
</feature>
<evidence type="ECO:0000313" key="4">
    <source>
        <dbReference type="Proteomes" id="UP000688137"/>
    </source>
</evidence>
<evidence type="ECO:0000256" key="1">
    <source>
        <dbReference type="SAM" id="Phobius"/>
    </source>
</evidence>
<keyword evidence="1" id="KW-1133">Transmembrane helix</keyword>
<gene>
    <name evidence="3" type="ORF">PPRIM_AZ9-3.1.T0410041</name>
</gene>
<feature type="transmembrane region" description="Helical" evidence="1">
    <location>
        <begin position="344"/>
        <end position="362"/>
    </location>
</feature>
<keyword evidence="4" id="KW-1185">Reference proteome</keyword>
<feature type="transmembrane region" description="Helical" evidence="1">
    <location>
        <begin position="382"/>
        <end position="399"/>
    </location>
</feature>